<evidence type="ECO:0000313" key="2">
    <source>
        <dbReference type="Proteomes" id="UP000324897"/>
    </source>
</evidence>
<dbReference type="Proteomes" id="UP000324897">
    <property type="component" value="Chromosome 7"/>
</dbReference>
<name>A0A5J9U052_9POAL</name>
<protein>
    <submittedName>
        <fullName evidence="1">Uncharacterized protein</fullName>
    </submittedName>
</protein>
<reference evidence="1 2" key="1">
    <citation type="journal article" date="2019" name="Sci. Rep.">
        <title>A high-quality genome of Eragrostis curvula grass provides insights into Poaceae evolution and supports new strategies to enhance forage quality.</title>
        <authorList>
            <person name="Carballo J."/>
            <person name="Santos B.A.C.M."/>
            <person name="Zappacosta D."/>
            <person name="Garbus I."/>
            <person name="Selva J.P."/>
            <person name="Gallo C.A."/>
            <person name="Diaz A."/>
            <person name="Albertini E."/>
            <person name="Caccamo M."/>
            <person name="Echenique V."/>
        </authorList>
    </citation>
    <scope>NUCLEOTIDE SEQUENCE [LARGE SCALE GENOMIC DNA]</scope>
    <source>
        <strain evidence="2">cv. Victoria</strain>
        <tissue evidence="1">Leaf</tissue>
    </source>
</reference>
<sequence length="117" mass="13295">MQVCEKSGGPQGNEEEQKARACAGRLEVNLDRIVFNSECIRGYKYDPTSSCKTLIDQYNHFRRIATTSLDRIFVDIGVHRGSGFVDLDFIRENRLARSGIHRVPNLVLNRVKQISQA</sequence>
<comment type="caution">
    <text evidence="1">The sequence shown here is derived from an EMBL/GenBank/DDBJ whole genome shotgun (WGS) entry which is preliminary data.</text>
</comment>
<dbReference type="Gramene" id="TVU16875">
    <property type="protein sequence ID" value="TVU16875"/>
    <property type="gene ID" value="EJB05_32877"/>
</dbReference>
<dbReference type="AlphaFoldDB" id="A0A5J9U052"/>
<evidence type="ECO:0000313" key="1">
    <source>
        <dbReference type="EMBL" id="TVU16875.1"/>
    </source>
</evidence>
<proteinExistence type="predicted"/>
<accession>A0A5J9U052</accession>
<organism evidence="1 2">
    <name type="scientific">Eragrostis curvula</name>
    <name type="common">weeping love grass</name>
    <dbReference type="NCBI Taxonomy" id="38414"/>
    <lineage>
        <taxon>Eukaryota</taxon>
        <taxon>Viridiplantae</taxon>
        <taxon>Streptophyta</taxon>
        <taxon>Embryophyta</taxon>
        <taxon>Tracheophyta</taxon>
        <taxon>Spermatophyta</taxon>
        <taxon>Magnoliopsida</taxon>
        <taxon>Liliopsida</taxon>
        <taxon>Poales</taxon>
        <taxon>Poaceae</taxon>
        <taxon>PACMAD clade</taxon>
        <taxon>Chloridoideae</taxon>
        <taxon>Eragrostideae</taxon>
        <taxon>Eragrostidinae</taxon>
        <taxon>Eragrostis</taxon>
    </lineage>
</organism>
<feature type="non-terminal residue" evidence="1">
    <location>
        <position position="117"/>
    </location>
</feature>
<keyword evidence="2" id="KW-1185">Reference proteome</keyword>
<dbReference type="EMBL" id="RWGY01000029">
    <property type="protein sequence ID" value="TVU16875.1"/>
    <property type="molecule type" value="Genomic_DNA"/>
</dbReference>
<gene>
    <name evidence="1" type="ORF">EJB05_32877</name>
</gene>
<feature type="non-terminal residue" evidence="1">
    <location>
        <position position="1"/>
    </location>
</feature>